<dbReference type="Proteomes" id="UP000229307">
    <property type="component" value="Unassembled WGS sequence"/>
</dbReference>
<dbReference type="InterPro" id="IPR001460">
    <property type="entry name" value="PCN-bd_Tpept"/>
</dbReference>
<evidence type="ECO:0000256" key="1">
    <source>
        <dbReference type="ARBA" id="ARBA00004167"/>
    </source>
</evidence>
<dbReference type="PANTHER" id="PTHR30627">
    <property type="entry name" value="PEPTIDOGLYCAN D,D-TRANSPEPTIDASE"/>
    <property type="match status" value="1"/>
</dbReference>
<evidence type="ECO:0000259" key="14">
    <source>
        <dbReference type="Pfam" id="PF00905"/>
    </source>
</evidence>
<feature type="transmembrane region" description="Helical" evidence="13">
    <location>
        <begin position="6"/>
        <end position="28"/>
    </location>
</feature>
<dbReference type="Pfam" id="PF00905">
    <property type="entry name" value="Transpeptidase"/>
    <property type="match status" value="1"/>
</dbReference>
<proteinExistence type="predicted"/>
<keyword evidence="10 13" id="KW-1133">Transmembrane helix</keyword>
<dbReference type="SUPFAM" id="SSF56519">
    <property type="entry name" value="Penicillin binding protein dimerisation domain"/>
    <property type="match status" value="1"/>
</dbReference>
<dbReference type="InterPro" id="IPR005311">
    <property type="entry name" value="PBP_dimer"/>
</dbReference>
<keyword evidence="6 13" id="KW-0812">Transmembrane</keyword>
<evidence type="ECO:0000313" key="17">
    <source>
        <dbReference type="Proteomes" id="UP000229307"/>
    </source>
</evidence>
<evidence type="ECO:0000256" key="5">
    <source>
        <dbReference type="ARBA" id="ARBA00022670"/>
    </source>
</evidence>
<feature type="domain" description="Penicillin-binding protein transpeptidase" evidence="14">
    <location>
        <begin position="253"/>
        <end position="541"/>
    </location>
</feature>
<keyword evidence="3" id="KW-1003">Cell membrane</keyword>
<evidence type="ECO:0000256" key="4">
    <source>
        <dbReference type="ARBA" id="ARBA00022519"/>
    </source>
</evidence>
<evidence type="ECO:0000256" key="9">
    <source>
        <dbReference type="ARBA" id="ARBA00022984"/>
    </source>
</evidence>
<dbReference type="GO" id="GO:0008658">
    <property type="term" value="F:penicillin binding"/>
    <property type="evidence" value="ECO:0007669"/>
    <property type="project" value="InterPro"/>
</dbReference>
<keyword evidence="5" id="KW-0645">Protease</keyword>
<dbReference type="InterPro" id="IPR012338">
    <property type="entry name" value="Beta-lactam/transpept-like"/>
</dbReference>
<evidence type="ECO:0000256" key="10">
    <source>
        <dbReference type="ARBA" id="ARBA00022989"/>
    </source>
</evidence>
<accession>A0A2M7S6M6</accession>
<evidence type="ECO:0000256" key="6">
    <source>
        <dbReference type="ARBA" id="ARBA00022692"/>
    </source>
</evidence>
<evidence type="ECO:0000256" key="11">
    <source>
        <dbReference type="ARBA" id="ARBA00023136"/>
    </source>
</evidence>
<name>A0A2M7S6M6_9BACT</name>
<keyword evidence="11 13" id="KW-0472">Membrane</keyword>
<dbReference type="SUPFAM" id="SSF56601">
    <property type="entry name" value="beta-lactamase/transpeptidase-like"/>
    <property type="match status" value="1"/>
</dbReference>
<dbReference type="GO" id="GO:0005886">
    <property type="term" value="C:plasma membrane"/>
    <property type="evidence" value="ECO:0007669"/>
    <property type="project" value="UniProtKB-SubCell"/>
</dbReference>
<reference evidence="17" key="1">
    <citation type="submission" date="2017-09" db="EMBL/GenBank/DDBJ databases">
        <title>Depth-based differentiation of microbial function through sediment-hosted aquifers and enrichment of novel symbionts in the deep terrestrial subsurface.</title>
        <authorList>
            <person name="Probst A.J."/>
            <person name="Ladd B."/>
            <person name="Jarett J.K."/>
            <person name="Geller-Mcgrath D.E."/>
            <person name="Sieber C.M.K."/>
            <person name="Emerson J.B."/>
            <person name="Anantharaman K."/>
            <person name="Thomas B.C."/>
            <person name="Malmstrom R."/>
            <person name="Stieglmeier M."/>
            <person name="Klingl A."/>
            <person name="Woyke T."/>
            <person name="Ryan C.M."/>
            <person name="Banfield J.F."/>
        </authorList>
    </citation>
    <scope>NUCLEOTIDE SEQUENCE [LARGE SCALE GENOMIC DNA]</scope>
</reference>
<dbReference type="GO" id="GO:0009252">
    <property type="term" value="P:peptidoglycan biosynthetic process"/>
    <property type="evidence" value="ECO:0007669"/>
    <property type="project" value="UniProtKB-KW"/>
</dbReference>
<dbReference type="GO" id="GO:0071555">
    <property type="term" value="P:cell wall organization"/>
    <property type="evidence" value="ECO:0007669"/>
    <property type="project" value="UniProtKB-KW"/>
</dbReference>
<dbReference type="NCBIfam" id="TIGR03423">
    <property type="entry name" value="pbp2_mrdA"/>
    <property type="match status" value="1"/>
</dbReference>
<evidence type="ECO:0000256" key="12">
    <source>
        <dbReference type="ARBA" id="ARBA00023316"/>
    </source>
</evidence>
<evidence type="ECO:0000256" key="8">
    <source>
        <dbReference type="ARBA" id="ARBA00022960"/>
    </source>
</evidence>
<dbReference type="PANTHER" id="PTHR30627:SF2">
    <property type="entry name" value="PEPTIDOGLYCAN D,D-TRANSPEPTIDASE MRDA"/>
    <property type="match status" value="1"/>
</dbReference>
<evidence type="ECO:0000256" key="7">
    <source>
        <dbReference type="ARBA" id="ARBA00022801"/>
    </source>
</evidence>
<keyword evidence="4" id="KW-0997">Cell inner membrane</keyword>
<dbReference type="EMBL" id="PFMR01000287">
    <property type="protein sequence ID" value="PIZ14993.1"/>
    <property type="molecule type" value="Genomic_DNA"/>
</dbReference>
<evidence type="ECO:0000313" key="16">
    <source>
        <dbReference type="EMBL" id="PIZ14993.1"/>
    </source>
</evidence>
<dbReference type="InterPro" id="IPR050515">
    <property type="entry name" value="Beta-lactam/transpept"/>
</dbReference>
<evidence type="ECO:0000256" key="2">
    <source>
        <dbReference type="ARBA" id="ARBA00004236"/>
    </source>
</evidence>
<dbReference type="Gene3D" id="3.90.1310.10">
    <property type="entry name" value="Penicillin-binding protein 2a (Domain 2)"/>
    <property type="match status" value="1"/>
</dbReference>
<protein>
    <submittedName>
        <fullName evidence="16">Penicillin-binding protein 2</fullName>
    </submittedName>
</protein>
<dbReference type="AlphaFoldDB" id="A0A2M7S6M6"/>
<dbReference type="GO" id="GO:0008360">
    <property type="term" value="P:regulation of cell shape"/>
    <property type="evidence" value="ECO:0007669"/>
    <property type="project" value="UniProtKB-KW"/>
</dbReference>
<dbReference type="InterPro" id="IPR017790">
    <property type="entry name" value="Penicillin-binding_protein_2"/>
</dbReference>
<feature type="domain" description="Penicillin-binding protein dimerisation" evidence="15">
    <location>
        <begin position="49"/>
        <end position="214"/>
    </location>
</feature>
<keyword evidence="8" id="KW-0133">Cell shape</keyword>
<dbReference type="InterPro" id="IPR036138">
    <property type="entry name" value="PBP_dimer_sf"/>
</dbReference>
<organism evidence="16 17">
    <name type="scientific">Candidatus Desantisbacteria bacterium CG_4_10_14_0_8_um_filter_48_22</name>
    <dbReference type="NCBI Taxonomy" id="1974543"/>
    <lineage>
        <taxon>Bacteria</taxon>
        <taxon>Candidatus Desantisiibacteriota</taxon>
    </lineage>
</organism>
<evidence type="ECO:0000259" key="15">
    <source>
        <dbReference type="Pfam" id="PF03717"/>
    </source>
</evidence>
<comment type="caution">
    <text evidence="16">The sequence shown here is derived from an EMBL/GenBank/DDBJ whole genome shotgun (WGS) entry which is preliminary data.</text>
</comment>
<comment type="subcellular location">
    <subcellularLocation>
        <location evidence="2">Cell membrane</location>
    </subcellularLocation>
    <subcellularLocation>
        <location evidence="1">Membrane</location>
        <topology evidence="1">Single-pass membrane protein</topology>
    </subcellularLocation>
</comment>
<keyword evidence="12" id="KW-0961">Cell wall biogenesis/degradation</keyword>
<dbReference type="GO" id="GO:0006508">
    <property type="term" value="P:proteolysis"/>
    <property type="evidence" value="ECO:0007669"/>
    <property type="project" value="UniProtKB-KW"/>
</dbReference>
<dbReference type="Gene3D" id="3.40.710.10">
    <property type="entry name" value="DD-peptidase/beta-lactamase superfamily"/>
    <property type="match status" value="1"/>
</dbReference>
<keyword evidence="9" id="KW-0573">Peptidoglycan synthesis</keyword>
<dbReference type="Gene3D" id="3.30.1390.30">
    <property type="entry name" value="Penicillin-binding protein 2a, domain 3"/>
    <property type="match status" value="1"/>
</dbReference>
<dbReference type="GO" id="GO:0009002">
    <property type="term" value="F:serine-type D-Ala-D-Ala carboxypeptidase activity"/>
    <property type="evidence" value="ECO:0007669"/>
    <property type="project" value="InterPro"/>
</dbReference>
<sequence>MKRHQVFAYILSVVFLVLCVRLFFLQVVRGEFYRERSEHNRIQVLKDFAPRGAIYDRNREIIVGNRPSFCVYIIPWLARNKIDGVLNGLCRIIPLNPQEIKAKIENQRFRPFQPITLKEDASPLEMSRILECQLDFPGVFVQARPWRNYPDGRTCAHVLGYIQEISNDDLEKLKDQGYQQGDFLGQTGIEKAYEKYLKGVDGGTEIEVDVMGRPAQPPHVLAQKEPSQGADILLTIDRKVQEACEKALGKMAGAIIVMNPENGDILGIASKPDFDPAMFTSTIPSDQWKRMVRNPRNPFANKAIQSVYPPGSAFKFIVVAAALEKGVIKPDDVFKCEGKIPVGGRVYRCWKEEGHGWISLKRAVAESCDVYFYHLGAKVGPEVLSEYAKSFGLGSALGISIAGEKKGLVPSPAWKKKRKEKWFLGDTLNFSIGQGLLLVTPLQMAGAMCVVFNGGKLYQPRLVSQVIRRGEGNMKFKPVLSGSITLKSTTVSVLQDALRSVVTSGTGFGAGIPEADVYGKTGTAQNPFGEDHAWFVGYAKPVEGKAVPGSAPVVICVFLENGGSGGQVACPAAAYVLSSIYRPSLATPNTSANTASF</sequence>
<dbReference type="Pfam" id="PF03717">
    <property type="entry name" value="PBP_dimer"/>
    <property type="match status" value="1"/>
</dbReference>
<evidence type="ECO:0000256" key="13">
    <source>
        <dbReference type="SAM" id="Phobius"/>
    </source>
</evidence>
<evidence type="ECO:0000256" key="3">
    <source>
        <dbReference type="ARBA" id="ARBA00022475"/>
    </source>
</evidence>
<keyword evidence="7" id="KW-0378">Hydrolase</keyword>
<gene>
    <name evidence="16" type="primary">mrdA</name>
    <name evidence="16" type="ORF">COY52_10570</name>
</gene>
<dbReference type="GO" id="GO:0071972">
    <property type="term" value="F:peptidoglycan L,D-transpeptidase activity"/>
    <property type="evidence" value="ECO:0007669"/>
    <property type="project" value="TreeGrafter"/>
</dbReference>